<sequence length="207" mass="22514">MDLIPTQADPLSCQALQILKLSKGEMFTQQSNEKYQTEFISFSDNLETTYNLTDPTKWKLLDGSPAARFSGRLIGGCIDVIGNLAGTPYGDMAHFSDTFRQDGIIVYLENCELSPCALTRALRQLRMAGWFNDATGIVFGRNSGPDASDASGLSYLEAIEHCTKGLNIPIVYDADIGHKPPNMTLINGALAELMVDNGKATLTQSLV</sequence>
<keyword evidence="3" id="KW-0378">Hydrolase</keyword>
<dbReference type="Gene3D" id="3.50.30.60">
    <property type="entry name" value="LD-carboxypeptidase A C-terminal domain-like"/>
    <property type="match status" value="1"/>
</dbReference>
<dbReference type="EMBL" id="CAAHFH010000001">
    <property type="protein sequence ID" value="VGO19816.1"/>
    <property type="molecule type" value="Genomic_DNA"/>
</dbReference>
<dbReference type="InterPro" id="IPR003507">
    <property type="entry name" value="S66_fam"/>
</dbReference>
<evidence type="ECO:0000256" key="3">
    <source>
        <dbReference type="ARBA" id="ARBA00022825"/>
    </source>
</evidence>
<dbReference type="PANTHER" id="PTHR30237">
    <property type="entry name" value="MURAMOYLTETRAPEPTIDE CARBOXYPEPTIDASE"/>
    <property type="match status" value="1"/>
</dbReference>
<dbReference type="Proteomes" id="UP000346198">
    <property type="component" value="Unassembled WGS sequence"/>
</dbReference>
<keyword evidence="2" id="KW-0645">Protease</keyword>
<accession>A0A6C2UKV4</accession>
<protein>
    <submittedName>
        <fullName evidence="5">Murein tetrapeptide carboxypeptidase</fullName>
    </submittedName>
</protein>
<dbReference type="Pfam" id="PF17676">
    <property type="entry name" value="Peptidase_S66C"/>
    <property type="match status" value="1"/>
</dbReference>
<dbReference type="GO" id="GO:0004180">
    <property type="term" value="F:carboxypeptidase activity"/>
    <property type="evidence" value="ECO:0007669"/>
    <property type="project" value="UniProtKB-KW"/>
</dbReference>
<name>A0A6C2UKV4_9BACT</name>
<evidence type="ECO:0000256" key="1">
    <source>
        <dbReference type="ARBA" id="ARBA00022645"/>
    </source>
</evidence>
<keyword evidence="6" id="KW-1185">Reference proteome</keyword>
<proteinExistence type="predicted"/>
<keyword evidence="1 5" id="KW-0121">Carboxypeptidase</keyword>
<dbReference type="PANTHER" id="PTHR30237:SF2">
    <property type="entry name" value="MUREIN TETRAPEPTIDE CARBOXYPEPTIDASE"/>
    <property type="match status" value="1"/>
</dbReference>
<gene>
    <name evidence="5" type="primary">ldcA</name>
    <name evidence="5" type="ORF">SCARR_01876</name>
</gene>
<dbReference type="InterPro" id="IPR040921">
    <property type="entry name" value="Peptidase_S66C"/>
</dbReference>
<dbReference type="GO" id="GO:0006508">
    <property type="term" value="P:proteolysis"/>
    <property type="evidence" value="ECO:0007669"/>
    <property type="project" value="UniProtKB-KW"/>
</dbReference>
<evidence type="ECO:0000259" key="4">
    <source>
        <dbReference type="Pfam" id="PF17676"/>
    </source>
</evidence>
<keyword evidence="3" id="KW-0720">Serine protease</keyword>
<evidence type="ECO:0000313" key="5">
    <source>
        <dbReference type="EMBL" id="VGO19816.1"/>
    </source>
</evidence>
<dbReference type="AlphaFoldDB" id="A0A6C2UKV4"/>
<dbReference type="SUPFAM" id="SSF141986">
    <property type="entry name" value="LD-carboxypeptidase A C-terminal domain-like"/>
    <property type="match status" value="1"/>
</dbReference>
<evidence type="ECO:0000256" key="2">
    <source>
        <dbReference type="ARBA" id="ARBA00022670"/>
    </source>
</evidence>
<evidence type="ECO:0000313" key="6">
    <source>
        <dbReference type="Proteomes" id="UP000346198"/>
    </source>
</evidence>
<feature type="domain" description="LD-carboxypeptidase C-terminal" evidence="4">
    <location>
        <begin position="70"/>
        <end position="193"/>
    </location>
</feature>
<organism evidence="5 6">
    <name type="scientific">Pontiella sulfatireligans</name>
    <dbReference type="NCBI Taxonomy" id="2750658"/>
    <lineage>
        <taxon>Bacteria</taxon>
        <taxon>Pseudomonadati</taxon>
        <taxon>Kiritimatiellota</taxon>
        <taxon>Kiritimatiellia</taxon>
        <taxon>Kiritimatiellales</taxon>
        <taxon>Pontiellaceae</taxon>
        <taxon>Pontiella</taxon>
    </lineage>
</organism>
<dbReference type="GO" id="GO:0008236">
    <property type="term" value="F:serine-type peptidase activity"/>
    <property type="evidence" value="ECO:0007669"/>
    <property type="project" value="UniProtKB-KW"/>
</dbReference>
<dbReference type="InterPro" id="IPR027461">
    <property type="entry name" value="Carboxypeptidase_A_C_sf"/>
</dbReference>
<dbReference type="RefSeq" id="WP_168433164.1">
    <property type="nucleotide sequence ID" value="NZ_CAAHFH010000001.1"/>
</dbReference>
<reference evidence="5 6" key="1">
    <citation type="submission" date="2019-04" db="EMBL/GenBank/DDBJ databases">
        <authorList>
            <person name="Van Vliet M D."/>
        </authorList>
    </citation>
    <scope>NUCLEOTIDE SEQUENCE [LARGE SCALE GENOMIC DNA]</scope>
    <source>
        <strain evidence="5 6">F21</strain>
    </source>
</reference>